<evidence type="ECO:0000313" key="1">
    <source>
        <dbReference type="EMBL" id="MDR7074160.1"/>
    </source>
</evidence>
<gene>
    <name evidence="1" type="ORF">J2X07_003155</name>
</gene>
<reference evidence="1 2" key="1">
    <citation type="submission" date="2023-07" db="EMBL/GenBank/DDBJ databases">
        <title>Sorghum-associated microbial communities from plants grown in Nebraska, USA.</title>
        <authorList>
            <person name="Schachtman D."/>
        </authorList>
    </citation>
    <scope>NUCLEOTIDE SEQUENCE [LARGE SCALE GENOMIC DNA]</scope>
    <source>
        <strain evidence="1 2">BE211</strain>
    </source>
</reference>
<accession>A0ABU1U3W2</accession>
<organism evidence="1 2">
    <name type="scientific">Fictibacillus barbaricus</name>
    <dbReference type="NCBI Taxonomy" id="182136"/>
    <lineage>
        <taxon>Bacteria</taxon>
        <taxon>Bacillati</taxon>
        <taxon>Bacillota</taxon>
        <taxon>Bacilli</taxon>
        <taxon>Bacillales</taxon>
        <taxon>Fictibacillaceae</taxon>
        <taxon>Fictibacillus</taxon>
    </lineage>
</organism>
<name>A0ABU1U3W2_9BACL</name>
<comment type="caution">
    <text evidence="1">The sequence shown here is derived from an EMBL/GenBank/DDBJ whole genome shotgun (WGS) entry which is preliminary data.</text>
</comment>
<proteinExistence type="predicted"/>
<sequence>MIFHEYLNTPKTKEQLVNIAREHGLNWNEDQVELFCYLDPNIFQRETGQWSVKVDERRQIILDAIEKALEKRPLTKIDPNIIEHLPSDMIVPHNEAIEVAVSTGRYESPRENIIRVKRK</sequence>
<dbReference type="Proteomes" id="UP001258181">
    <property type="component" value="Unassembled WGS sequence"/>
</dbReference>
<evidence type="ECO:0000313" key="2">
    <source>
        <dbReference type="Proteomes" id="UP001258181"/>
    </source>
</evidence>
<keyword evidence="2" id="KW-1185">Reference proteome</keyword>
<dbReference type="RefSeq" id="WP_310260660.1">
    <property type="nucleotide sequence ID" value="NZ_JAVDWA010000006.1"/>
</dbReference>
<protein>
    <submittedName>
        <fullName evidence="1">Uncharacterized protein</fullName>
    </submittedName>
</protein>
<dbReference type="EMBL" id="JAVDWA010000006">
    <property type="protein sequence ID" value="MDR7074160.1"/>
    <property type="molecule type" value="Genomic_DNA"/>
</dbReference>